<accession>A0A3P9PRF2</accession>
<evidence type="ECO:0000313" key="1">
    <source>
        <dbReference type="Ensembl" id="ENSPREP00000024340.1"/>
    </source>
</evidence>
<keyword evidence="2" id="KW-1185">Reference proteome</keyword>
<dbReference type="AlphaFoldDB" id="A0A3P9PRF2"/>
<name>A0A3P9PRF2_POERE</name>
<reference evidence="1" key="3">
    <citation type="submission" date="2025-09" db="UniProtKB">
        <authorList>
            <consortium name="Ensembl"/>
        </authorList>
    </citation>
    <scope>IDENTIFICATION</scope>
    <source>
        <strain evidence="1">Guanapo</strain>
    </source>
</reference>
<reference evidence="1" key="2">
    <citation type="submission" date="2025-08" db="UniProtKB">
        <authorList>
            <consortium name="Ensembl"/>
        </authorList>
    </citation>
    <scope>IDENTIFICATION</scope>
    <source>
        <strain evidence="1">Guanapo</strain>
    </source>
</reference>
<organism evidence="1 2">
    <name type="scientific">Poecilia reticulata</name>
    <name type="common">Guppy</name>
    <name type="synonym">Acanthophacelus reticulatus</name>
    <dbReference type="NCBI Taxonomy" id="8081"/>
    <lineage>
        <taxon>Eukaryota</taxon>
        <taxon>Metazoa</taxon>
        <taxon>Chordata</taxon>
        <taxon>Craniata</taxon>
        <taxon>Vertebrata</taxon>
        <taxon>Euteleostomi</taxon>
        <taxon>Actinopterygii</taxon>
        <taxon>Neopterygii</taxon>
        <taxon>Teleostei</taxon>
        <taxon>Neoteleostei</taxon>
        <taxon>Acanthomorphata</taxon>
        <taxon>Ovalentaria</taxon>
        <taxon>Atherinomorphae</taxon>
        <taxon>Cyprinodontiformes</taxon>
        <taxon>Poeciliidae</taxon>
        <taxon>Poeciliinae</taxon>
        <taxon>Poecilia</taxon>
    </lineage>
</organism>
<protein>
    <submittedName>
        <fullName evidence="1">Uncharacterized protein</fullName>
    </submittedName>
</protein>
<evidence type="ECO:0000313" key="2">
    <source>
        <dbReference type="Proteomes" id="UP000242638"/>
    </source>
</evidence>
<dbReference type="Proteomes" id="UP000242638">
    <property type="component" value="Unassembled WGS sequence"/>
</dbReference>
<dbReference type="GeneTree" id="ENSGT00940000178532"/>
<reference evidence="2" key="1">
    <citation type="submission" date="2013-11" db="EMBL/GenBank/DDBJ databases">
        <title>The genomic landscape of the Guanapo guppy.</title>
        <authorList>
            <person name="Kuenstner A."/>
            <person name="Dreyer C."/>
        </authorList>
    </citation>
    <scope>NUCLEOTIDE SEQUENCE</scope>
    <source>
        <strain evidence="2">Guanapo</strain>
    </source>
</reference>
<dbReference type="Ensembl" id="ENSPRET00000024586.1">
    <property type="protein sequence ID" value="ENSPREP00000024340.1"/>
    <property type="gene ID" value="ENSPREG00000016446.1"/>
</dbReference>
<proteinExistence type="predicted"/>
<sequence>FLRPKQQNEDFCLHFLLHRGQILRIRVRGVCLSFSVFCTISPSRRTSLSFGRGAGAEGLVTPDRDVCRMTG</sequence>